<dbReference type="FunFam" id="3.40.50.1970:FF:000003">
    <property type="entry name" value="Alcohol dehydrogenase, iron-containing"/>
    <property type="match status" value="1"/>
</dbReference>
<gene>
    <name evidence="7" type="ORF">GR212_33710</name>
</gene>
<evidence type="ECO:0000313" key="7">
    <source>
        <dbReference type="EMBL" id="NEI74507.1"/>
    </source>
</evidence>
<dbReference type="Proteomes" id="UP000483035">
    <property type="component" value="Unassembled WGS sequence"/>
</dbReference>
<evidence type="ECO:0000256" key="2">
    <source>
        <dbReference type="ARBA" id="ARBA00007358"/>
    </source>
</evidence>
<dbReference type="Gene3D" id="1.20.1090.10">
    <property type="entry name" value="Dehydroquinate synthase-like - alpha domain"/>
    <property type="match status" value="1"/>
</dbReference>
<proteinExistence type="inferred from homology"/>
<feature type="domain" description="Fe-containing alcohol dehydrogenase-like C-terminal" evidence="6">
    <location>
        <begin position="190"/>
        <end position="381"/>
    </location>
</feature>
<dbReference type="PROSITE" id="PS00060">
    <property type="entry name" value="ADH_IRON_2"/>
    <property type="match status" value="1"/>
</dbReference>
<sequence length="385" mass="41558">MLKFEFKNPTRIVFGEGQIAALRSLILPGRRVFILYGGGSIKRNGVYDQVVHALAGYTLTEFGGIEVNPHYETILRAAEAARTSDADLILAVGGGSVIDAAKFLASAVTATDRDPWDNFAAGNYPREILPIGCILTLPATGSESNAVSVISSTVRNLKIPFANEAARPTFAIMDPSTMASLDKRQLGNGVVDAFTHVVEQYLTVPGNTPVQYGFSEVLLRTLIEWGPKLLDDNSPEARENVMWAANQALNGLIGAGVSQDWSTHMIGHAITALYGLDHARTLSLVMPSLLRFKASTKQMMLARYGRNVWGVTAADDKTAAEEAIDLTEDFFHRMGLPVKTADIAPIEISTDDVVAQLQRAGHVQLGEMADITPTQVREILAHTAG</sequence>
<keyword evidence="3" id="KW-0560">Oxidoreductase</keyword>
<dbReference type="InterPro" id="IPR044731">
    <property type="entry name" value="BDH-like"/>
</dbReference>
<dbReference type="InterPro" id="IPR001670">
    <property type="entry name" value="ADH_Fe/GldA"/>
</dbReference>
<dbReference type="Pfam" id="PF25137">
    <property type="entry name" value="ADH_Fe_C"/>
    <property type="match status" value="1"/>
</dbReference>
<dbReference type="GO" id="GO:0005829">
    <property type="term" value="C:cytosol"/>
    <property type="evidence" value="ECO:0007669"/>
    <property type="project" value="TreeGrafter"/>
</dbReference>
<reference evidence="7 8" key="1">
    <citation type="submission" date="2019-12" db="EMBL/GenBank/DDBJ databases">
        <title>Rhizobium genotypes associated with high levels of biological nitrogen fixation by grain legumes in a temperate-maritime cropping system.</title>
        <authorList>
            <person name="Maluk M."/>
            <person name="Francesc Ferrando Molina F."/>
            <person name="Lopez Del Egido L."/>
            <person name="Lafos M."/>
            <person name="Langarica-Fuentes A."/>
            <person name="Gebre Yohannes G."/>
            <person name="Young M.W."/>
            <person name="Martin P."/>
            <person name="Gantlett R."/>
            <person name="Kenicer G."/>
            <person name="Hawes C."/>
            <person name="Begg G.S."/>
            <person name="Quilliam R.S."/>
            <person name="Squire G.R."/>
            <person name="Poole P.S."/>
            <person name="Young P.W."/>
            <person name="Iannetta P.M."/>
            <person name="James E.K."/>
        </authorList>
    </citation>
    <scope>NUCLEOTIDE SEQUENCE [LARGE SCALE GENOMIC DNA]</scope>
    <source>
        <strain evidence="7 8">JHI1118</strain>
    </source>
</reference>
<feature type="domain" description="Alcohol dehydrogenase iron-type/glycerol dehydrogenase GldA" evidence="5">
    <location>
        <begin position="9"/>
        <end position="175"/>
    </location>
</feature>
<comment type="catalytic activity">
    <reaction evidence="4">
        <text>a primary alcohol + NAD(+) = an aldehyde + NADH + H(+)</text>
        <dbReference type="Rhea" id="RHEA:10736"/>
        <dbReference type="ChEBI" id="CHEBI:15378"/>
        <dbReference type="ChEBI" id="CHEBI:15734"/>
        <dbReference type="ChEBI" id="CHEBI:17478"/>
        <dbReference type="ChEBI" id="CHEBI:57540"/>
        <dbReference type="ChEBI" id="CHEBI:57945"/>
        <dbReference type="EC" id="1.1.1.1"/>
    </reaction>
</comment>
<dbReference type="EMBL" id="WUEY01000032">
    <property type="protein sequence ID" value="NEI74507.1"/>
    <property type="molecule type" value="Genomic_DNA"/>
</dbReference>
<dbReference type="PANTHER" id="PTHR43633">
    <property type="entry name" value="ALCOHOL DEHYDROGENASE YQHD"/>
    <property type="match status" value="1"/>
</dbReference>
<evidence type="ECO:0000259" key="6">
    <source>
        <dbReference type="Pfam" id="PF25137"/>
    </source>
</evidence>
<dbReference type="AlphaFoldDB" id="A0A6L9UK68"/>
<evidence type="ECO:0000313" key="8">
    <source>
        <dbReference type="Proteomes" id="UP000483035"/>
    </source>
</evidence>
<dbReference type="InterPro" id="IPR018211">
    <property type="entry name" value="ADH_Fe_CS"/>
</dbReference>
<organism evidence="7 8">
    <name type="scientific">Rhizobium lusitanum</name>
    <dbReference type="NCBI Taxonomy" id="293958"/>
    <lineage>
        <taxon>Bacteria</taxon>
        <taxon>Pseudomonadati</taxon>
        <taxon>Pseudomonadota</taxon>
        <taxon>Alphaproteobacteria</taxon>
        <taxon>Hyphomicrobiales</taxon>
        <taxon>Rhizobiaceae</taxon>
        <taxon>Rhizobium/Agrobacterium group</taxon>
        <taxon>Rhizobium</taxon>
    </lineage>
</organism>
<dbReference type="Gene3D" id="3.40.50.1970">
    <property type="match status" value="1"/>
</dbReference>
<comment type="cofactor">
    <cofactor evidence="1">
        <name>Fe cation</name>
        <dbReference type="ChEBI" id="CHEBI:24875"/>
    </cofactor>
</comment>
<evidence type="ECO:0000256" key="1">
    <source>
        <dbReference type="ARBA" id="ARBA00001962"/>
    </source>
</evidence>
<dbReference type="CDD" id="cd08187">
    <property type="entry name" value="BDH"/>
    <property type="match status" value="1"/>
</dbReference>
<dbReference type="Pfam" id="PF00465">
    <property type="entry name" value="Fe-ADH"/>
    <property type="match status" value="1"/>
</dbReference>
<protein>
    <submittedName>
        <fullName evidence="7">Iron-containing alcohol dehydrogenase</fullName>
    </submittedName>
</protein>
<dbReference type="GO" id="GO:1990362">
    <property type="term" value="F:butanol dehydrogenase (NAD+) activity"/>
    <property type="evidence" value="ECO:0007669"/>
    <property type="project" value="InterPro"/>
</dbReference>
<dbReference type="InterPro" id="IPR056798">
    <property type="entry name" value="ADH_Fe_C"/>
</dbReference>
<evidence type="ECO:0000259" key="5">
    <source>
        <dbReference type="Pfam" id="PF00465"/>
    </source>
</evidence>
<dbReference type="GO" id="GO:1990002">
    <property type="term" value="F:methylglyoxal reductase (NADPH) (acetol producing) activity"/>
    <property type="evidence" value="ECO:0007669"/>
    <property type="project" value="TreeGrafter"/>
</dbReference>
<dbReference type="PANTHER" id="PTHR43633:SF1">
    <property type="entry name" value="ALCOHOL DEHYDROGENASE YQHD"/>
    <property type="match status" value="1"/>
</dbReference>
<evidence type="ECO:0000256" key="3">
    <source>
        <dbReference type="ARBA" id="ARBA00023002"/>
    </source>
</evidence>
<comment type="similarity">
    <text evidence="2">Belongs to the iron-containing alcohol dehydrogenase family.</text>
</comment>
<dbReference type="GO" id="GO:0046872">
    <property type="term" value="F:metal ion binding"/>
    <property type="evidence" value="ECO:0007669"/>
    <property type="project" value="InterPro"/>
</dbReference>
<evidence type="ECO:0000256" key="4">
    <source>
        <dbReference type="ARBA" id="ARBA00049243"/>
    </source>
</evidence>
<accession>A0A6L9UK68</accession>
<dbReference type="SUPFAM" id="SSF56796">
    <property type="entry name" value="Dehydroquinate synthase-like"/>
    <property type="match status" value="1"/>
</dbReference>
<dbReference type="GO" id="GO:0008106">
    <property type="term" value="F:alcohol dehydrogenase (NADP+) activity"/>
    <property type="evidence" value="ECO:0007669"/>
    <property type="project" value="TreeGrafter"/>
</dbReference>
<name>A0A6L9UK68_9HYPH</name>
<comment type="caution">
    <text evidence="7">The sequence shown here is derived from an EMBL/GenBank/DDBJ whole genome shotgun (WGS) entry which is preliminary data.</text>
</comment>